<comment type="subcellular location">
    <subcellularLocation>
        <location evidence="1 7">Cell outer membrane</location>
        <topology evidence="1 7">Multi-pass membrane protein</topology>
    </subcellularLocation>
</comment>
<dbReference type="EMBL" id="WVHS01000001">
    <property type="protein sequence ID" value="MXV13803.1"/>
    <property type="molecule type" value="Genomic_DNA"/>
</dbReference>
<evidence type="ECO:0000256" key="2">
    <source>
        <dbReference type="ARBA" id="ARBA00022448"/>
    </source>
</evidence>
<dbReference type="NCBIfam" id="TIGR04057">
    <property type="entry name" value="SusC_RagA_signa"/>
    <property type="match status" value="1"/>
</dbReference>
<dbReference type="NCBIfam" id="TIGR04056">
    <property type="entry name" value="OMP_RagA_SusC"/>
    <property type="match status" value="1"/>
</dbReference>
<dbReference type="Pfam" id="PF07715">
    <property type="entry name" value="Plug"/>
    <property type="match status" value="1"/>
</dbReference>
<gene>
    <name evidence="10" type="ORF">GS398_00675</name>
</gene>
<reference evidence="10 11" key="1">
    <citation type="submission" date="2019-11" db="EMBL/GenBank/DDBJ databases">
        <title>Pedobacter sp. HMF7056 Genome sequencing and assembly.</title>
        <authorList>
            <person name="Kang H."/>
            <person name="Kim H."/>
            <person name="Joh K."/>
        </authorList>
    </citation>
    <scope>NUCLEOTIDE SEQUENCE [LARGE SCALE GENOMIC DNA]</scope>
    <source>
        <strain evidence="10 11">HMF7056</strain>
    </source>
</reference>
<dbReference type="Proteomes" id="UP000451233">
    <property type="component" value="Unassembled WGS sequence"/>
</dbReference>
<dbReference type="Gene3D" id="2.40.170.20">
    <property type="entry name" value="TonB-dependent receptor, beta-barrel domain"/>
    <property type="match status" value="1"/>
</dbReference>
<keyword evidence="8" id="KW-0732">Signal</keyword>
<feature type="chain" id="PRO_5029476308" evidence="8">
    <location>
        <begin position="41"/>
        <end position="1062"/>
    </location>
</feature>
<organism evidence="10 11">
    <name type="scientific">Hufsiella ginkgonis</name>
    <dbReference type="NCBI Taxonomy" id="2695274"/>
    <lineage>
        <taxon>Bacteria</taxon>
        <taxon>Pseudomonadati</taxon>
        <taxon>Bacteroidota</taxon>
        <taxon>Sphingobacteriia</taxon>
        <taxon>Sphingobacteriales</taxon>
        <taxon>Sphingobacteriaceae</taxon>
        <taxon>Hufsiella</taxon>
    </lineage>
</organism>
<evidence type="ECO:0000256" key="5">
    <source>
        <dbReference type="ARBA" id="ARBA00023136"/>
    </source>
</evidence>
<dbReference type="SUPFAM" id="SSF49464">
    <property type="entry name" value="Carboxypeptidase regulatory domain-like"/>
    <property type="match status" value="1"/>
</dbReference>
<keyword evidence="4 7" id="KW-0812">Transmembrane</keyword>
<keyword evidence="6 7" id="KW-0998">Cell outer membrane</keyword>
<evidence type="ECO:0000256" key="1">
    <source>
        <dbReference type="ARBA" id="ARBA00004571"/>
    </source>
</evidence>
<keyword evidence="3 7" id="KW-1134">Transmembrane beta strand</keyword>
<keyword evidence="2 7" id="KW-0813">Transport</keyword>
<keyword evidence="5 7" id="KW-0472">Membrane</keyword>
<keyword evidence="11" id="KW-1185">Reference proteome</keyword>
<feature type="signal peptide" evidence="8">
    <location>
        <begin position="1"/>
        <end position="40"/>
    </location>
</feature>
<comment type="similarity">
    <text evidence="7">Belongs to the TonB-dependent receptor family.</text>
</comment>
<protein>
    <submittedName>
        <fullName evidence="10">SusC/RagA family TonB-linked outer membrane protein</fullName>
    </submittedName>
</protein>
<evidence type="ECO:0000256" key="4">
    <source>
        <dbReference type="ARBA" id="ARBA00022692"/>
    </source>
</evidence>
<dbReference type="InterPro" id="IPR023997">
    <property type="entry name" value="TonB-dep_OMP_SusC/RagA_CS"/>
</dbReference>
<evidence type="ECO:0000313" key="11">
    <source>
        <dbReference type="Proteomes" id="UP000451233"/>
    </source>
</evidence>
<evidence type="ECO:0000256" key="3">
    <source>
        <dbReference type="ARBA" id="ARBA00022452"/>
    </source>
</evidence>
<dbReference type="PROSITE" id="PS52016">
    <property type="entry name" value="TONB_DEPENDENT_REC_3"/>
    <property type="match status" value="1"/>
</dbReference>
<dbReference type="SUPFAM" id="SSF56935">
    <property type="entry name" value="Porins"/>
    <property type="match status" value="1"/>
</dbReference>
<dbReference type="RefSeq" id="WP_160904831.1">
    <property type="nucleotide sequence ID" value="NZ_WVHS01000001.1"/>
</dbReference>
<dbReference type="AlphaFoldDB" id="A0A7K1XS39"/>
<evidence type="ECO:0000256" key="6">
    <source>
        <dbReference type="ARBA" id="ARBA00023237"/>
    </source>
</evidence>
<proteinExistence type="inferred from homology"/>
<evidence type="ECO:0000256" key="7">
    <source>
        <dbReference type="PROSITE-ProRule" id="PRU01360"/>
    </source>
</evidence>
<accession>A0A7K1XS39</accession>
<dbReference type="InterPro" id="IPR037066">
    <property type="entry name" value="Plug_dom_sf"/>
</dbReference>
<dbReference type="InterPro" id="IPR012910">
    <property type="entry name" value="Plug_dom"/>
</dbReference>
<comment type="caution">
    <text evidence="10">The sequence shown here is derived from an EMBL/GenBank/DDBJ whole genome shotgun (WGS) entry which is preliminary data.</text>
</comment>
<evidence type="ECO:0000313" key="10">
    <source>
        <dbReference type="EMBL" id="MXV13803.1"/>
    </source>
</evidence>
<dbReference type="GO" id="GO:0009279">
    <property type="term" value="C:cell outer membrane"/>
    <property type="evidence" value="ECO:0007669"/>
    <property type="project" value="UniProtKB-SubCell"/>
</dbReference>
<dbReference type="InterPro" id="IPR036942">
    <property type="entry name" value="Beta-barrel_TonB_sf"/>
</dbReference>
<dbReference type="InterPro" id="IPR008969">
    <property type="entry name" value="CarboxyPept-like_regulatory"/>
</dbReference>
<dbReference type="Gene3D" id="2.170.130.10">
    <property type="entry name" value="TonB-dependent receptor, plug domain"/>
    <property type="match status" value="1"/>
</dbReference>
<dbReference type="InterPro" id="IPR023996">
    <property type="entry name" value="TonB-dep_OMP_SusC/RagA"/>
</dbReference>
<dbReference type="Gene3D" id="2.60.40.1120">
    <property type="entry name" value="Carboxypeptidase-like, regulatory domain"/>
    <property type="match status" value="1"/>
</dbReference>
<dbReference type="InterPro" id="IPR039426">
    <property type="entry name" value="TonB-dep_rcpt-like"/>
</dbReference>
<name>A0A7K1XS39_9SPHI</name>
<evidence type="ECO:0000259" key="9">
    <source>
        <dbReference type="Pfam" id="PF07715"/>
    </source>
</evidence>
<evidence type="ECO:0000256" key="8">
    <source>
        <dbReference type="SAM" id="SignalP"/>
    </source>
</evidence>
<dbReference type="Pfam" id="PF13715">
    <property type="entry name" value="CarbopepD_reg_2"/>
    <property type="match status" value="1"/>
</dbReference>
<feature type="domain" description="TonB-dependent receptor plug" evidence="9">
    <location>
        <begin position="136"/>
        <end position="242"/>
    </location>
</feature>
<sequence length="1062" mass="118388">MEKLLLDIRQHDSLPGKLRRRIRQLLLLFALLSAAASAGAQSTEPITINGVVKDQDGQEVIGASIKVDGTANAVSSNANGLFKIVAPSNGILVISYLGYETVRIPVNGRQAIAVEMKATTSQLDEVVVVGYGTMEKKDLTGSITQIKATKLEKEAPRSVQDLLRGNAPGLNIGQTNGPKASASLEVRGQRSLKANNEPMVVLDGVVFFGELSEINPMDIETIDVLKDASSAAIFGARSANGVLMITTKKGKTEKPTIRFSANNSLATMGANREVYGPSEYLQYRQDLLNSGTRYATPAKYVLPTPENLAKYGITYAQWKAYDATPGAGTDEEIWLQRLGLFEREIENYKAGRTFDWYDYSFRNGYNQDYNISTSGRTPSSSINYYLSFGALKNEGVIDGDNYRAYRANFKLDAKVTNWLTSGININFQDRSDGNFATDWGGQIINNSPFSSPYLPDGTLDRRPMNSSLNQGVNTAYTNQFRKLDKGYTVLNPVVSQNVKLPLGITYTMNFSPRLQWFNDRYHESSANPDWTDNGRVNRTDAKNFDWQIDNILKWNKTFAEKHKIDVTLLQNAEEHRTWSSTITATDFTPTDALGYHNVGAANMAKSTISSNDTHSTGDALLARVFYGFDNRYMVTTSVRRDGYSAFGSSNPRATFASAAVAWNFTNEKFFHWTPMNYGKLSVSYGQNGNRSIGIYQALSNLTTGSGKYAYVQSNGTVYELSQLYVDRMSNLNLKWEATSAWNARLDFGFFDSRITGSVEAYHMPTTDLLMDQTLPDLTGFSVVTSNLGEVVNRGVELSLSTRNLDHKNFAWSSTFGLSANRNQIKHLYYNYQDVLDASGNVVGSREMDDISNGWFIGRDIGSIWTYKTIGIWQKGEEDQAKRYGQIPGDAKVQDVNDDGKLDNLDKQFLGYTTPRFRLNLRNDFTVLKNLDLSINMYSYLGHKSATTDYLNNLGANTERTNSYVRSYWTPENPSGTFARPNSTNPQNVSPPLMLSKSFVRLDNVSLSYTVPAHITKRLDISQLRISGAIRNVTEYSPDWYNWDPELTGPLPRTFSLGLNVTF</sequence>